<reference evidence="4 5" key="1">
    <citation type="journal article" date="2015" name="Microbiome">
        <title>Genomic resolution of linkages in carbon, nitrogen, and sulfur cycling among widespread estuary sediment bacteria.</title>
        <authorList>
            <person name="Baker B.J."/>
            <person name="Lazar C.S."/>
            <person name="Teske A.P."/>
            <person name="Dick G.J."/>
        </authorList>
    </citation>
    <scope>NUCLEOTIDE SEQUENCE [LARGE SCALE GENOMIC DNA]</scope>
    <source>
        <strain evidence="4">DG_26</strain>
    </source>
</reference>
<accession>A0A0S7WGH0</accession>
<dbReference type="Gene3D" id="3.40.630.30">
    <property type="match status" value="1"/>
</dbReference>
<feature type="domain" description="N-acetyltransferase" evidence="3">
    <location>
        <begin position="1"/>
        <end position="161"/>
    </location>
</feature>
<dbReference type="PANTHER" id="PTHR43072:SF23">
    <property type="entry name" value="UPF0039 PROTEIN C11D3.02C"/>
    <property type="match status" value="1"/>
</dbReference>
<name>A0A0S7WGH0_UNCT6</name>
<evidence type="ECO:0000256" key="1">
    <source>
        <dbReference type="ARBA" id="ARBA00022679"/>
    </source>
</evidence>
<dbReference type="InterPro" id="IPR000182">
    <property type="entry name" value="GNAT_dom"/>
</dbReference>
<dbReference type="AlphaFoldDB" id="A0A0S7WGH0"/>
<evidence type="ECO:0000259" key="3">
    <source>
        <dbReference type="PROSITE" id="PS51186"/>
    </source>
</evidence>
<gene>
    <name evidence="4" type="ORF">AMJ40_05995</name>
</gene>
<organism evidence="4 5">
    <name type="scientific">candidate division TA06 bacterium DG_26</name>
    <dbReference type="NCBI Taxonomy" id="1703771"/>
    <lineage>
        <taxon>Bacteria</taxon>
        <taxon>Bacteria division TA06</taxon>
    </lineage>
</organism>
<keyword evidence="2" id="KW-0012">Acyltransferase</keyword>
<evidence type="ECO:0000313" key="5">
    <source>
        <dbReference type="Proteomes" id="UP000051124"/>
    </source>
</evidence>
<dbReference type="GO" id="GO:0016747">
    <property type="term" value="F:acyltransferase activity, transferring groups other than amino-acyl groups"/>
    <property type="evidence" value="ECO:0007669"/>
    <property type="project" value="InterPro"/>
</dbReference>
<protein>
    <submittedName>
        <fullName evidence="4">GCN5 family acetyltransferase</fullName>
    </submittedName>
</protein>
<sequence length="165" mass="18408">MVRKARIDDLGAITEIYNHAVVNTAATLDIEQKTVEEQRIWFEEHGARAPILVAEEDGRVVAWASLSQWSRRGGYSDTAEVSVYVREGYRGKGIGRNLTKKILEAGKDAGLHAVIARITEGSETSIRLFESLGFTHVGVMREVGRKFGKLLDVRVMQKILSTPRK</sequence>
<dbReference type="Pfam" id="PF00583">
    <property type="entry name" value="Acetyltransf_1"/>
    <property type="match status" value="1"/>
</dbReference>
<evidence type="ECO:0000313" key="4">
    <source>
        <dbReference type="EMBL" id="KPJ49233.1"/>
    </source>
</evidence>
<keyword evidence="1 4" id="KW-0808">Transferase</keyword>
<dbReference type="InterPro" id="IPR016181">
    <property type="entry name" value="Acyl_CoA_acyltransferase"/>
</dbReference>
<dbReference type="CDD" id="cd04301">
    <property type="entry name" value="NAT_SF"/>
    <property type="match status" value="1"/>
</dbReference>
<dbReference type="PROSITE" id="PS51186">
    <property type="entry name" value="GNAT"/>
    <property type="match status" value="1"/>
</dbReference>
<dbReference type="PANTHER" id="PTHR43072">
    <property type="entry name" value="N-ACETYLTRANSFERASE"/>
    <property type="match status" value="1"/>
</dbReference>
<proteinExistence type="predicted"/>
<dbReference type="Proteomes" id="UP000051124">
    <property type="component" value="Unassembled WGS sequence"/>
</dbReference>
<dbReference type="EMBL" id="LIZT01000068">
    <property type="protein sequence ID" value="KPJ49233.1"/>
    <property type="molecule type" value="Genomic_DNA"/>
</dbReference>
<evidence type="ECO:0000256" key="2">
    <source>
        <dbReference type="ARBA" id="ARBA00023315"/>
    </source>
</evidence>
<comment type="caution">
    <text evidence="4">The sequence shown here is derived from an EMBL/GenBank/DDBJ whole genome shotgun (WGS) entry which is preliminary data.</text>
</comment>
<dbReference type="SUPFAM" id="SSF55729">
    <property type="entry name" value="Acyl-CoA N-acyltransferases (Nat)"/>
    <property type="match status" value="1"/>
</dbReference>